<proteinExistence type="predicted"/>
<dbReference type="AlphaFoldDB" id="A0A3A8QP14"/>
<organism evidence="1 2">
    <name type="scientific">Corallococcus aberystwythensis</name>
    <dbReference type="NCBI Taxonomy" id="2316722"/>
    <lineage>
        <taxon>Bacteria</taxon>
        <taxon>Pseudomonadati</taxon>
        <taxon>Myxococcota</taxon>
        <taxon>Myxococcia</taxon>
        <taxon>Myxococcales</taxon>
        <taxon>Cystobacterineae</taxon>
        <taxon>Myxococcaceae</taxon>
        <taxon>Corallococcus</taxon>
    </lineage>
</organism>
<keyword evidence="2" id="KW-1185">Reference proteome</keyword>
<sequence length="81" mass="9227">MADIGSDAERIRGKALKVGMTPGIHPNPSRKQPPTLDRSLYRVACFFHAFKRFRAAGTHYDKTAKSYLLVLHVDSMLLWLR</sequence>
<reference evidence="2" key="1">
    <citation type="submission" date="2018-09" db="EMBL/GenBank/DDBJ databases">
        <authorList>
            <person name="Livingstone P.G."/>
            <person name="Whitworth D.E."/>
        </authorList>
    </citation>
    <scope>NUCLEOTIDE SEQUENCE [LARGE SCALE GENOMIC DNA]</scope>
    <source>
        <strain evidence="2">AB050A</strain>
    </source>
</reference>
<dbReference type="Proteomes" id="UP000267003">
    <property type="component" value="Unassembled WGS sequence"/>
</dbReference>
<evidence type="ECO:0000313" key="2">
    <source>
        <dbReference type="Proteomes" id="UP000267003"/>
    </source>
</evidence>
<evidence type="ECO:0000313" key="1">
    <source>
        <dbReference type="EMBL" id="RKH68620.1"/>
    </source>
</evidence>
<protein>
    <recommendedName>
        <fullName evidence="3">Transposase DDE domain-containing protein</fullName>
    </recommendedName>
</protein>
<accession>A0A3A8QP14</accession>
<dbReference type="RefSeq" id="WP_120555549.1">
    <property type="nucleotide sequence ID" value="NZ_RAWK01000060.1"/>
</dbReference>
<gene>
    <name evidence="1" type="ORF">D7W81_12275</name>
</gene>
<comment type="caution">
    <text evidence="1">The sequence shown here is derived from an EMBL/GenBank/DDBJ whole genome shotgun (WGS) entry which is preliminary data.</text>
</comment>
<dbReference type="OrthoDB" id="5521222at2"/>
<name>A0A3A8QP14_9BACT</name>
<evidence type="ECO:0008006" key="3">
    <source>
        <dbReference type="Google" id="ProtNLM"/>
    </source>
</evidence>
<dbReference type="EMBL" id="RAWK01000060">
    <property type="protein sequence ID" value="RKH68620.1"/>
    <property type="molecule type" value="Genomic_DNA"/>
</dbReference>